<proteinExistence type="predicted"/>
<protein>
    <submittedName>
        <fullName evidence="1">WbqC family protein</fullName>
    </submittedName>
</protein>
<organism evidence="1 2">
    <name type="scientific">Rhodanobacter hydrolyticus</name>
    <dbReference type="NCBI Taxonomy" id="2250595"/>
    <lineage>
        <taxon>Bacteria</taxon>
        <taxon>Pseudomonadati</taxon>
        <taxon>Pseudomonadota</taxon>
        <taxon>Gammaproteobacteria</taxon>
        <taxon>Lysobacterales</taxon>
        <taxon>Rhodanobacteraceae</taxon>
        <taxon>Rhodanobacter</taxon>
    </lineage>
</organism>
<name>A0ABW8J997_9GAMM</name>
<evidence type="ECO:0000313" key="1">
    <source>
        <dbReference type="EMBL" id="MFK2878783.1"/>
    </source>
</evidence>
<dbReference type="RefSeq" id="WP_404615612.1">
    <property type="nucleotide sequence ID" value="NZ_JADIKK010000008.1"/>
</dbReference>
<sequence length="247" mass="28644">MTGCSHRVAVIQSSYLPWKGYFDIMHDVDEFIFYDDVQFTKSDWRTRNRIKTSQGLQWLSVPAGPDIRRLICEVVLNDPAWQAKHWRSICQNYSKAPYFSVYREFFEDFYLGARWSSLSTMNQHLIRRIATDLLGITTAFRDSRELAAQGQRLDRLLDLLRKVNATAYVSGPAAKDYIDPAYFEELGIELSYKDYSDYPAYPQSHPPFEHAVSIIDLIFNTGPQAPEYIWGHRSKSVEVKSAHTRQA</sequence>
<dbReference type="EMBL" id="JADIKK010000008">
    <property type="protein sequence ID" value="MFK2878783.1"/>
    <property type="molecule type" value="Genomic_DNA"/>
</dbReference>
<dbReference type="Proteomes" id="UP001620339">
    <property type="component" value="Unassembled WGS sequence"/>
</dbReference>
<comment type="caution">
    <text evidence="1">The sequence shown here is derived from an EMBL/GenBank/DDBJ whole genome shotgun (WGS) entry which is preliminary data.</text>
</comment>
<gene>
    <name evidence="1" type="ORF">ISP25_17060</name>
</gene>
<dbReference type="InterPro" id="IPR014985">
    <property type="entry name" value="WbqC"/>
</dbReference>
<dbReference type="Pfam" id="PF08889">
    <property type="entry name" value="WbqC"/>
    <property type="match status" value="1"/>
</dbReference>
<reference evidence="1 2" key="1">
    <citation type="submission" date="2020-10" db="EMBL/GenBank/DDBJ databases">
        <title>Phylogeny of dyella-like bacteria.</title>
        <authorList>
            <person name="Fu J."/>
        </authorList>
    </citation>
    <scope>NUCLEOTIDE SEQUENCE [LARGE SCALE GENOMIC DNA]</scope>
    <source>
        <strain evidence="1 2">KACC 19113</strain>
    </source>
</reference>
<keyword evidence="2" id="KW-1185">Reference proteome</keyword>
<accession>A0ABW8J997</accession>
<evidence type="ECO:0000313" key="2">
    <source>
        <dbReference type="Proteomes" id="UP001620339"/>
    </source>
</evidence>